<name>A0A7W9DPL3_9ACTN</name>
<dbReference type="Pfam" id="PF07291">
    <property type="entry name" value="MauE"/>
    <property type="match status" value="1"/>
</dbReference>
<comment type="subcellular location">
    <subcellularLocation>
        <location evidence="1">Membrane</location>
        <topology evidence="1">Multi-pass membrane protein</topology>
    </subcellularLocation>
</comment>
<reference evidence="6 7" key="1">
    <citation type="submission" date="2020-08" db="EMBL/GenBank/DDBJ databases">
        <title>Sequencing the genomes of 1000 actinobacteria strains.</title>
        <authorList>
            <person name="Klenk H.-P."/>
        </authorList>
    </citation>
    <scope>NUCLEOTIDE SEQUENCE [LARGE SCALE GENOMIC DNA]</scope>
    <source>
        <strain evidence="6 7">DSM 45790</strain>
    </source>
</reference>
<feature type="domain" description="Methylamine utilisation protein MauE" evidence="5">
    <location>
        <begin position="6"/>
        <end position="135"/>
    </location>
</feature>
<keyword evidence="4" id="KW-0472">Membrane</keyword>
<sequence length="276" mass="29060">MELESLATAALALVVPLLILGGVAKAATAGSDAEPGALARLGPGVLVPERWRTPMMIFCAVVEGVLAASLLLTSSPLPRWGTVTFFSVATYVLWELRRRRPDVGCGCFGEASGSPVGLRSIGRAAVLTGAAVLVALVPVTGSDLLSPSWDTVTAFGAGLVLLAILSPEMEEGLARVRYRAPCEQRSIAAPKALARLRSSGEWRSHQGMLVAEEPSDSWRELCWRFFVYPARAASGAGADVVFAVYLTGRRPPIRVAVVEQEGTGPIRESIGVSAGH</sequence>
<evidence type="ECO:0000256" key="3">
    <source>
        <dbReference type="ARBA" id="ARBA00022989"/>
    </source>
</evidence>
<evidence type="ECO:0000313" key="6">
    <source>
        <dbReference type="EMBL" id="MBB5626556.1"/>
    </source>
</evidence>
<evidence type="ECO:0000256" key="4">
    <source>
        <dbReference type="ARBA" id="ARBA00023136"/>
    </source>
</evidence>
<evidence type="ECO:0000256" key="1">
    <source>
        <dbReference type="ARBA" id="ARBA00004141"/>
    </source>
</evidence>
<dbReference type="GO" id="GO:0016020">
    <property type="term" value="C:membrane"/>
    <property type="evidence" value="ECO:0007669"/>
    <property type="project" value="UniProtKB-SubCell"/>
</dbReference>
<keyword evidence="2" id="KW-0812">Transmembrane</keyword>
<proteinExistence type="predicted"/>
<dbReference type="RefSeq" id="WP_184610574.1">
    <property type="nucleotide sequence ID" value="NZ_BOOS01000028.1"/>
</dbReference>
<evidence type="ECO:0000259" key="5">
    <source>
        <dbReference type="Pfam" id="PF07291"/>
    </source>
</evidence>
<dbReference type="AlphaFoldDB" id="A0A7W9DPL3"/>
<keyword evidence="3" id="KW-1133">Transmembrane helix</keyword>
<dbReference type="InterPro" id="IPR009908">
    <property type="entry name" value="Methylamine_util_MauE"/>
</dbReference>
<accession>A0A7W9DPL3</accession>
<evidence type="ECO:0000313" key="7">
    <source>
        <dbReference type="Proteomes" id="UP000588112"/>
    </source>
</evidence>
<dbReference type="EMBL" id="JACHBR010000001">
    <property type="protein sequence ID" value="MBB5626556.1"/>
    <property type="molecule type" value="Genomic_DNA"/>
</dbReference>
<keyword evidence="7" id="KW-1185">Reference proteome</keyword>
<dbReference type="UniPathway" id="UPA00895"/>
<organism evidence="6 7">
    <name type="scientific">Sphaerisporangium krabiense</name>
    <dbReference type="NCBI Taxonomy" id="763782"/>
    <lineage>
        <taxon>Bacteria</taxon>
        <taxon>Bacillati</taxon>
        <taxon>Actinomycetota</taxon>
        <taxon>Actinomycetes</taxon>
        <taxon>Streptosporangiales</taxon>
        <taxon>Streptosporangiaceae</taxon>
        <taxon>Sphaerisporangium</taxon>
    </lineage>
</organism>
<gene>
    <name evidence="6" type="ORF">BJ981_002255</name>
</gene>
<evidence type="ECO:0000256" key="2">
    <source>
        <dbReference type="ARBA" id="ARBA00022692"/>
    </source>
</evidence>
<dbReference type="Proteomes" id="UP000588112">
    <property type="component" value="Unassembled WGS sequence"/>
</dbReference>
<protein>
    <recommendedName>
        <fullName evidence="5">Methylamine utilisation protein MauE domain-containing protein</fullName>
    </recommendedName>
</protein>
<dbReference type="GO" id="GO:0030416">
    <property type="term" value="P:methylamine metabolic process"/>
    <property type="evidence" value="ECO:0007669"/>
    <property type="project" value="InterPro"/>
</dbReference>
<comment type="caution">
    <text evidence="6">The sequence shown here is derived from an EMBL/GenBank/DDBJ whole genome shotgun (WGS) entry which is preliminary data.</text>
</comment>